<gene>
    <name evidence="4" type="ORF">Ccrd_001735</name>
</gene>
<accession>A0A103XSQ9</accession>
<dbReference type="AlphaFoldDB" id="A0A103XSQ9"/>
<evidence type="ECO:0000313" key="5">
    <source>
        <dbReference type="Proteomes" id="UP000243975"/>
    </source>
</evidence>
<dbReference type="Gramene" id="KVH96183">
    <property type="protein sequence ID" value="KVH96183"/>
    <property type="gene ID" value="Ccrd_001735"/>
</dbReference>
<evidence type="ECO:0000256" key="1">
    <source>
        <dbReference type="ARBA" id="ARBA00005711"/>
    </source>
</evidence>
<dbReference type="InterPro" id="IPR005516">
    <property type="entry name" value="Remorin_C"/>
</dbReference>
<feature type="compositionally biased region" description="Polar residues" evidence="2">
    <location>
        <begin position="20"/>
        <end position="41"/>
    </location>
</feature>
<evidence type="ECO:0000259" key="3">
    <source>
        <dbReference type="Pfam" id="PF03763"/>
    </source>
</evidence>
<proteinExistence type="inferred from homology"/>
<dbReference type="Pfam" id="PF03763">
    <property type="entry name" value="Remorin_C"/>
    <property type="match status" value="1"/>
</dbReference>
<name>A0A103XSQ9_CYNCS</name>
<dbReference type="PANTHER" id="PTHR31471">
    <property type="entry name" value="OS02G0116800 PROTEIN"/>
    <property type="match status" value="1"/>
</dbReference>
<feature type="region of interest" description="Disordered" evidence="2">
    <location>
        <begin position="1"/>
        <end position="52"/>
    </location>
</feature>
<evidence type="ECO:0000256" key="2">
    <source>
        <dbReference type="SAM" id="MobiDB-lite"/>
    </source>
</evidence>
<dbReference type="EMBL" id="LEKV01004349">
    <property type="protein sequence ID" value="KVH96183.1"/>
    <property type="molecule type" value="Genomic_DNA"/>
</dbReference>
<reference evidence="4 5" key="1">
    <citation type="journal article" date="2016" name="Sci. Rep.">
        <title>The genome sequence of the outbreeding globe artichoke constructed de novo incorporating a phase-aware low-pass sequencing strategy of F1 progeny.</title>
        <authorList>
            <person name="Scaglione D."/>
            <person name="Reyes-Chin-Wo S."/>
            <person name="Acquadro A."/>
            <person name="Froenicke L."/>
            <person name="Portis E."/>
            <person name="Beitel C."/>
            <person name="Tirone M."/>
            <person name="Mauro R."/>
            <person name="Lo Monaco A."/>
            <person name="Mauromicale G."/>
            <person name="Faccioli P."/>
            <person name="Cattivelli L."/>
            <person name="Rieseberg L."/>
            <person name="Michelmore R."/>
            <person name="Lanteri S."/>
        </authorList>
    </citation>
    <scope>NUCLEOTIDE SEQUENCE [LARGE SCALE GENOMIC DNA]</scope>
    <source>
        <strain evidence="4">2C</strain>
    </source>
</reference>
<sequence length="109" mass="12268">MKKTPPPTPTPAPFDKQSDKTITSTKPESDFPSGSHQQPTPLETKDKPESKRARALETYKTEMEMIDQIAEGARSQAEENQRKEIKKVQEKADKIRLTGKIPTKTCLCL</sequence>
<comment type="similarity">
    <text evidence="1">Belongs to the remorin family.</text>
</comment>
<evidence type="ECO:0000313" key="4">
    <source>
        <dbReference type="EMBL" id="KVH96183.1"/>
    </source>
</evidence>
<comment type="caution">
    <text evidence="4">The sequence shown here is derived from an EMBL/GenBank/DDBJ whole genome shotgun (WGS) entry which is preliminary data.</text>
</comment>
<protein>
    <submittedName>
        <fullName evidence="4">Remorin, C-terminal</fullName>
    </submittedName>
</protein>
<dbReference type="PANTHER" id="PTHR31471:SF51">
    <property type="entry name" value="REMORIN FAMILY PROTEIN"/>
    <property type="match status" value="1"/>
</dbReference>
<organism evidence="4 5">
    <name type="scientific">Cynara cardunculus var. scolymus</name>
    <name type="common">Globe artichoke</name>
    <name type="synonym">Cynara scolymus</name>
    <dbReference type="NCBI Taxonomy" id="59895"/>
    <lineage>
        <taxon>Eukaryota</taxon>
        <taxon>Viridiplantae</taxon>
        <taxon>Streptophyta</taxon>
        <taxon>Embryophyta</taxon>
        <taxon>Tracheophyta</taxon>
        <taxon>Spermatophyta</taxon>
        <taxon>Magnoliopsida</taxon>
        <taxon>eudicotyledons</taxon>
        <taxon>Gunneridae</taxon>
        <taxon>Pentapetalae</taxon>
        <taxon>asterids</taxon>
        <taxon>campanulids</taxon>
        <taxon>Asterales</taxon>
        <taxon>Asteraceae</taxon>
        <taxon>Carduoideae</taxon>
        <taxon>Cardueae</taxon>
        <taxon>Carduinae</taxon>
        <taxon>Cynara</taxon>
    </lineage>
</organism>
<feature type="compositionally biased region" description="Basic and acidic residues" evidence="2">
    <location>
        <begin position="43"/>
        <end position="52"/>
    </location>
</feature>
<keyword evidence="5" id="KW-1185">Reference proteome</keyword>
<dbReference type="Proteomes" id="UP000243975">
    <property type="component" value="Unassembled WGS sequence"/>
</dbReference>
<feature type="compositionally biased region" description="Pro residues" evidence="2">
    <location>
        <begin position="1"/>
        <end position="12"/>
    </location>
</feature>
<feature type="domain" description="Remorin C-terminal" evidence="3">
    <location>
        <begin position="44"/>
        <end position="104"/>
    </location>
</feature>